<evidence type="ECO:0000313" key="9">
    <source>
        <dbReference type="EMBL" id="KUG20757.1"/>
    </source>
</evidence>
<dbReference type="InterPro" id="IPR022689">
    <property type="entry name" value="Iron_dep_repressor"/>
</dbReference>
<accession>A0A0W8FIL3</accession>
<evidence type="ECO:0000256" key="7">
    <source>
        <dbReference type="ARBA" id="ARBA00023163"/>
    </source>
</evidence>
<dbReference type="InterPro" id="IPR038157">
    <property type="entry name" value="FeoA_core_dom"/>
</dbReference>
<evidence type="ECO:0000259" key="8">
    <source>
        <dbReference type="SMART" id="SM00899"/>
    </source>
</evidence>
<dbReference type="InterPro" id="IPR036388">
    <property type="entry name" value="WH-like_DNA-bd_sf"/>
</dbReference>
<dbReference type="PANTHER" id="PTHR33238:SF7">
    <property type="entry name" value="IRON-DEPENDENT TRANSCRIPTIONAL REGULATOR"/>
    <property type="match status" value="1"/>
</dbReference>
<keyword evidence="7" id="KW-0804">Transcription</keyword>
<proteinExistence type="inferred from homology"/>
<dbReference type="Gene3D" id="2.30.30.90">
    <property type="match status" value="1"/>
</dbReference>
<dbReference type="SUPFAM" id="SSF50037">
    <property type="entry name" value="C-terminal domain of transcriptional repressors"/>
    <property type="match status" value="1"/>
</dbReference>
<dbReference type="InterPro" id="IPR022687">
    <property type="entry name" value="HTH_DTXR"/>
</dbReference>
<comment type="subunit">
    <text evidence="3">Homodimer.</text>
</comment>
<evidence type="ECO:0000256" key="2">
    <source>
        <dbReference type="ARBA" id="ARBA00007871"/>
    </source>
</evidence>
<reference evidence="9" key="1">
    <citation type="journal article" date="2015" name="Proc. Natl. Acad. Sci. U.S.A.">
        <title>Networks of energetic and metabolic interactions define dynamics in microbial communities.</title>
        <authorList>
            <person name="Embree M."/>
            <person name="Liu J.K."/>
            <person name="Al-Bassam M.M."/>
            <person name="Zengler K."/>
        </authorList>
    </citation>
    <scope>NUCLEOTIDE SEQUENCE</scope>
</reference>
<sequence length="207" mass="23066">MHSSIREDYLEAILRITSAGNAPATSGDVARELQADAATVERNIAALVMEGYLTEHDGRFDLTESGRELAGRVTRKHQVLQCFLTEMLGIDEDAASREACTLEHEISDETIDRLSSYIDRHHPPAPPGWRWRAASTLLDFNEGDMLRVIRIRAPGRNRRLMHLGILPGEQVQIRRKLRNHAVVVRVKGCDVAISPEIAASILVEKTG</sequence>
<protein>
    <submittedName>
        <fullName evidence="9">Iron-dependent repressor ider/dtxr</fullName>
    </submittedName>
</protein>
<dbReference type="Pfam" id="PF01325">
    <property type="entry name" value="Fe_dep_repress"/>
    <property type="match status" value="1"/>
</dbReference>
<dbReference type="GO" id="GO:0046914">
    <property type="term" value="F:transition metal ion binding"/>
    <property type="evidence" value="ECO:0007669"/>
    <property type="project" value="InterPro"/>
</dbReference>
<dbReference type="Gene3D" id="1.10.10.10">
    <property type="entry name" value="Winged helix-like DNA-binding domain superfamily/Winged helix DNA-binding domain"/>
    <property type="match status" value="1"/>
</dbReference>
<keyword evidence="5" id="KW-0805">Transcription regulation</keyword>
<organism evidence="9">
    <name type="scientific">hydrocarbon metagenome</name>
    <dbReference type="NCBI Taxonomy" id="938273"/>
    <lineage>
        <taxon>unclassified sequences</taxon>
        <taxon>metagenomes</taxon>
        <taxon>ecological metagenomes</taxon>
    </lineage>
</organism>
<evidence type="ECO:0000256" key="1">
    <source>
        <dbReference type="ARBA" id="ARBA00004496"/>
    </source>
</evidence>
<dbReference type="GO" id="GO:0046983">
    <property type="term" value="F:protein dimerization activity"/>
    <property type="evidence" value="ECO:0007669"/>
    <property type="project" value="InterPro"/>
</dbReference>
<evidence type="ECO:0000256" key="3">
    <source>
        <dbReference type="ARBA" id="ARBA00011738"/>
    </source>
</evidence>
<dbReference type="Pfam" id="PF02742">
    <property type="entry name" value="Fe_dep_repr_C"/>
    <property type="match status" value="1"/>
</dbReference>
<dbReference type="InterPro" id="IPR007167">
    <property type="entry name" value="Fe-transptr_FeoA-like"/>
</dbReference>
<dbReference type="GO" id="GO:0003677">
    <property type="term" value="F:DNA binding"/>
    <property type="evidence" value="ECO:0007669"/>
    <property type="project" value="UniProtKB-KW"/>
</dbReference>
<evidence type="ECO:0000256" key="5">
    <source>
        <dbReference type="ARBA" id="ARBA00023015"/>
    </source>
</evidence>
<comment type="subcellular location">
    <subcellularLocation>
        <location evidence="1">Cytoplasm</location>
    </subcellularLocation>
</comment>
<evidence type="ECO:0000256" key="6">
    <source>
        <dbReference type="ARBA" id="ARBA00023125"/>
    </source>
</evidence>
<dbReference type="EMBL" id="LNQE01001146">
    <property type="protein sequence ID" value="KUG20757.1"/>
    <property type="molecule type" value="Genomic_DNA"/>
</dbReference>
<name>A0A0W8FIL3_9ZZZZ</name>
<evidence type="ECO:0000256" key="4">
    <source>
        <dbReference type="ARBA" id="ARBA00023004"/>
    </source>
</evidence>
<dbReference type="SUPFAM" id="SSF46785">
    <property type="entry name" value="Winged helix' DNA-binding domain"/>
    <property type="match status" value="1"/>
</dbReference>
<gene>
    <name evidence="9" type="ORF">ASZ90_009501</name>
</gene>
<dbReference type="GO" id="GO:0003700">
    <property type="term" value="F:DNA-binding transcription factor activity"/>
    <property type="evidence" value="ECO:0007669"/>
    <property type="project" value="InterPro"/>
</dbReference>
<feature type="domain" description="Ferrous iron transporter FeoA-like" evidence="8">
    <location>
        <begin position="135"/>
        <end position="205"/>
    </location>
</feature>
<dbReference type="InterPro" id="IPR036390">
    <property type="entry name" value="WH_DNA-bd_sf"/>
</dbReference>
<keyword evidence="4" id="KW-0408">Iron</keyword>
<dbReference type="SMART" id="SM00529">
    <property type="entry name" value="HTH_DTXR"/>
    <property type="match status" value="1"/>
</dbReference>
<dbReference type="AlphaFoldDB" id="A0A0W8FIL3"/>
<comment type="similarity">
    <text evidence="2">Belongs to the DtxR/MntR family.</text>
</comment>
<dbReference type="PANTHER" id="PTHR33238">
    <property type="entry name" value="IRON (METAL) DEPENDENT REPRESSOR, DTXR FAMILY"/>
    <property type="match status" value="1"/>
</dbReference>
<dbReference type="SUPFAM" id="SSF47979">
    <property type="entry name" value="Iron-dependent repressor protein, dimerization domain"/>
    <property type="match status" value="1"/>
</dbReference>
<dbReference type="InterPro" id="IPR008988">
    <property type="entry name" value="Transcriptional_repressor_C"/>
</dbReference>
<dbReference type="InterPro" id="IPR001367">
    <property type="entry name" value="Fe_dep_repressor"/>
</dbReference>
<dbReference type="SMART" id="SM00899">
    <property type="entry name" value="FeoA"/>
    <property type="match status" value="1"/>
</dbReference>
<comment type="caution">
    <text evidence="9">The sequence shown here is derived from an EMBL/GenBank/DDBJ whole genome shotgun (WGS) entry which is preliminary data.</text>
</comment>
<keyword evidence="6" id="KW-0238">DNA-binding</keyword>
<dbReference type="InterPro" id="IPR036421">
    <property type="entry name" value="Fe_dep_repressor_sf"/>
</dbReference>
<dbReference type="Pfam" id="PF04023">
    <property type="entry name" value="FeoA"/>
    <property type="match status" value="1"/>
</dbReference>
<dbReference type="GO" id="GO:0005737">
    <property type="term" value="C:cytoplasm"/>
    <property type="evidence" value="ECO:0007669"/>
    <property type="project" value="UniProtKB-SubCell"/>
</dbReference>
<dbReference type="InterPro" id="IPR050536">
    <property type="entry name" value="DtxR_MntR_Metal-Reg"/>
</dbReference>